<dbReference type="GO" id="GO:0016251">
    <property type="term" value="F:RNA polymerase II general transcription initiation factor activity"/>
    <property type="evidence" value="ECO:0007669"/>
    <property type="project" value="TreeGrafter"/>
</dbReference>
<dbReference type="PANTHER" id="PTHR46138:SF1">
    <property type="entry name" value="PROTEIN DR1"/>
    <property type="match status" value="1"/>
</dbReference>
<dbReference type="GO" id="GO:0051123">
    <property type="term" value="P:RNA polymerase II preinitiation complex assembly"/>
    <property type="evidence" value="ECO:0007669"/>
    <property type="project" value="TreeGrafter"/>
</dbReference>
<comment type="subcellular location">
    <subcellularLocation>
        <location evidence="1">Nucleus</location>
    </subcellularLocation>
</comment>
<accession>A0A4Y9ZD41</accession>
<feature type="domain" description="Transcription factor CBF/NF-Y/archaeal histone" evidence="4">
    <location>
        <begin position="21"/>
        <end position="60"/>
    </location>
</feature>
<evidence type="ECO:0000259" key="4">
    <source>
        <dbReference type="Pfam" id="PF00808"/>
    </source>
</evidence>
<sequence>MSDREGHAGVPGADDDLSLPKATVAKMIAEFIHLISSEANEICEQESKKTIAPEHIIGALQRLGFETFTEEVEDVLKDHKQQQKDREKKVSKFEQSGLTEEELLKQQEELFAASRARYQSQQQ</sequence>
<dbReference type="Proteomes" id="UP000298327">
    <property type="component" value="Unassembled WGS sequence"/>
</dbReference>
<dbReference type="PANTHER" id="PTHR46138">
    <property type="entry name" value="PROTEIN DR1"/>
    <property type="match status" value="1"/>
</dbReference>
<protein>
    <recommendedName>
        <fullName evidence="4">Transcription factor CBF/NF-Y/archaeal histone domain-containing protein</fullName>
    </recommendedName>
</protein>
<gene>
    <name evidence="5" type="ORF">EVG20_g507</name>
</gene>
<keyword evidence="6" id="KW-1185">Reference proteome</keyword>
<dbReference type="AlphaFoldDB" id="A0A4Y9ZD41"/>
<name>A0A4Y9ZD41_9AGAM</name>
<evidence type="ECO:0000313" key="6">
    <source>
        <dbReference type="Proteomes" id="UP000298327"/>
    </source>
</evidence>
<dbReference type="InterPro" id="IPR009072">
    <property type="entry name" value="Histone-fold"/>
</dbReference>
<dbReference type="InterPro" id="IPR003958">
    <property type="entry name" value="CBFA_NFYB_domain"/>
</dbReference>
<feature type="region of interest" description="Disordered" evidence="3">
    <location>
        <begin position="79"/>
        <end position="98"/>
    </location>
</feature>
<proteinExistence type="predicted"/>
<dbReference type="STRING" id="205917.A0A4Y9ZD41"/>
<evidence type="ECO:0000313" key="5">
    <source>
        <dbReference type="EMBL" id="TFY72502.1"/>
    </source>
</evidence>
<dbReference type="Gene3D" id="1.10.20.10">
    <property type="entry name" value="Histone, subunit A"/>
    <property type="match status" value="1"/>
</dbReference>
<comment type="caution">
    <text evidence="5">The sequence shown here is derived from an EMBL/GenBank/DDBJ whole genome shotgun (WGS) entry which is preliminary data.</text>
</comment>
<organism evidence="5 6">
    <name type="scientific">Dentipellis fragilis</name>
    <dbReference type="NCBI Taxonomy" id="205917"/>
    <lineage>
        <taxon>Eukaryota</taxon>
        <taxon>Fungi</taxon>
        <taxon>Dikarya</taxon>
        <taxon>Basidiomycota</taxon>
        <taxon>Agaricomycotina</taxon>
        <taxon>Agaricomycetes</taxon>
        <taxon>Russulales</taxon>
        <taxon>Hericiaceae</taxon>
        <taxon>Dentipellis</taxon>
    </lineage>
</organism>
<dbReference type="GO" id="GO:0000122">
    <property type="term" value="P:negative regulation of transcription by RNA polymerase II"/>
    <property type="evidence" value="ECO:0007669"/>
    <property type="project" value="InterPro"/>
</dbReference>
<dbReference type="Pfam" id="PF00808">
    <property type="entry name" value="CBFD_NFYB_HMF"/>
    <property type="match status" value="1"/>
</dbReference>
<reference evidence="5 6" key="1">
    <citation type="submission" date="2019-02" db="EMBL/GenBank/DDBJ databases">
        <title>Genome sequencing of the rare red list fungi Dentipellis fragilis.</title>
        <authorList>
            <person name="Buettner E."/>
            <person name="Kellner H."/>
        </authorList>
    </citation>
    <scope>NUCLEOTIDE SEQUENCE [LARGE SCALE GENOMIC DNA]</scope>
    <source>
        <strain evidence="5 6">DSM 105465</strain>
    </source>
</reference>
<evidence type="ECO:0000256" key="3">
    <source>
        <dbReference type="SAM" id="MobiDB-lite"/>
    </source>
</evidence>
<evidence type="ECO:0000256" key="1">
    <source>
        <dbReference type="ARBA" id="ARBA00004123"/>
    </source>
</evidence>
<dbReference type="GO" id="GO:0046982">
    <property type="term" value="F:protein heterodimerization activity"/>
    <property type="evidence" value="ECO:0007669"/>
    <property type="project" value="InterPro"/>
</dbReference>
<evidence type="ECO:0000256" key="2">
    <source>
        <dbReference type="ARBA" id="ARBA00023242"/>
    </source>
</evidence>
<dbReference type="SUPFAM" id="SSF47113">
    <property type="entry name" value="Histone-fold"/>
    <property type="match status" value="1"/>
</dbReference>
<dbReference type="InterPro" id="IPR042225">
    <property type="entry name" value="Ncb2"/>
</dbReference>
<dbReference type="GO" id="GO:0017025">
    <property type="term" value="F:TBP-class protein binding"/>
    <property type="evidence" value="ECO:0007669"/>
    <property type="project" value="TreeGrafter"/>
</dbReference>
<dbReference type="CDD" id="cd22905">
    <property type="entry name" value="HFD_Dr1"/>
    <property type="match status" value="1"/>
</dbReference>
<dbReference type="EMBL" id="SEOQ01000013">
    <property type="protein sequence ID" value="TFY72502.1"/>
    <property type="molecule type" value="Genomic_DNA"/>
</dbReference>
<keyword evidence="2" id="KW-0539">Nucleus</keyword>
<dbReference type="OrthoDB" id="601405at2759"/>
<dbReference type="GO" id="GO:0017054">
    <property type="term" value="C:negative cofactor 2 complex"/>
    <property type="evidence" value="ECO:0007669"/>
    <property type="project" value="InterPro"/>
</dbReference>
<feature type="compositionally biased region" description="Basic and acidic residues" evidence="3">
    <location>
        <begin position="79"/>
        <end position="92"/>
    </location>
</feature>